<gene>
    <name evidence="1" type="ORF">GL50803_001713</name>
</gene>
<dbReference type="SUPFAM" id="SSF48403">
    <property type="entry name" value="Ankyrin repeat"/>
    <property type="match status" value="1"/>
</dbReference>
<dbReference type="Proteomes" id="UP000001548">
    <property type="component" value="Unassembled WGS sequence"/>
</dbReference>
<dbReference type="VEuPathDB" id="GiardiaDB:GL50803_1713"/>
<evidence type="ECO:0000313" key="2">
    <source>
        <dbReference type="Proteomes" id="UP000001548"/>
    </source>
</evidence>
<dbReference type="InterPro" id="IPR002110">
    <property type="entry name" value="Ankyrin_rpt"/>
</dbReference>
<dbReference type="EMBL" id="AACB03000004">
    <property type="protein sequence ID" value="KAE8301983.1"/>
    <property type="molecule type" value="Genomic_DNA"/>
</dbReference>
<dbReference type="PROSITE" id="PS50297">
    <property type="entry name" value="ANK_REP_REGION"/>
    <property type="match status" value="2"/>
</dbReference>
<dbReference type="InterPro" id="IPR036770">
    <property type="entry name" value="Ankyrin_rpt-contain_sf"/>
</dbReference>
<reference evidence="1 2" key="1">
    <citation type="journal article" date="2007" name="Science">
        <title>Genomic minimalism in the early diverging intestinal parasite Giardia lamblia.</title>
        <authorList>
            <person name="Morrison H.G."/>
            <person name="McArthur A.G."/>
            <person name="Gillin F.D."/>
            <person name="Aley S.B."/>
            <person name="Adam R.D."/>
            <person name="Olsen G.J."/>
            <person name="Best A.A."/>
            <person name="Cande W.Z."/>
            <person name="Chen F."/>
            <person name="Cipriano M.J."/>
            <person name="Davids B.J."/>
            <person name="Dawson S.C."/>
            <person name="Elmendorf H.G."/>
            <person name="Hehl A.B."/>
            <person name="Holder M.E."/>
            <person name="Huse S.M."/>
            <person name="Kim U.U."/>
            <person name="Lasek-Nesselquist E."/>
            <person name="Manning G."/>
            <person name="Nigam A."/>
            <person name="Nixon J.E."/>
            <person name="Palm D."/>
            <person name="Passamaneck N.E."/>
            <person name="Prabhu A."/>
            <person name="Reich C.I."/>
            <person name="Reiner D.S."/>
            <person name="Samuelson J."/>
            <person name="Svard S.G."/>
            <person name="Sogin M.L."/>
        </authorList>
    </citation>
    <scope>NUCLEOTIDE SEQUENCE [LARGE SCALE GENOMIC DNA]</scope>
    <source>
        <strain evidence="1 2">WB C6</strain>
    </source>
</reference>
<dbReference type="AlphaFoldDB" id="A8BQL4"/>
<keyword evidence="2" id="KW-1185">Reference proteome</keyword>
<comment type="caution">
    <text evidence="1">The sequence shown here is derived from an EMBL/GenBank/DDBJ whole genome shotgun (WGS) entry which is preliminary data.</text>
</comment>
<dbReference type="PANTHER" id="PTHR24120:SF4">
    <property type="entry name" value="GH07239P"/>
    <property type="match status" value="1"/>
</dbReference>
<dbReference type="PANTHER" id="PTHR24120">
    <property type="entry name" value="GH07239P"/>
    <property type="match status" value="1"/>
</dbReference>
<dbReference type="PROSITE" id="PS50088">
    <property type="entry name" value="ANK_REPEAT"/>
    <property type="match status" value="3"/>
</dbReference>
<evidence type="ECO:0000313" key="1">
    <source>
        <dbReference type="EMBL" id="KAE8301983.1"/>
    </source>
</evidence>
<organism evidence="1 2">
    <name type="scientific">Giardia intestinalis (strain ATCC 50803 / WB clone C6)</name>
    <name type="common">Giardia lamblia</name>
    <dbReference type="NCBI Taxonomy" id="184922"/>
    <lineage>
        <taxon>Eukaryota</taxon>
        <taxon>Metamonada</taxon>
        <taxon>Diplomonadida</taxon>
        <taxon>Hexamitidae</taxon>
        <taxon>Giardiinae</taxon>
        <taxon>Giardia</taxon>
    </lineage>
</organism>
<name>A8BQL4_GIAIC</name>
<dbReference type="HOGENOM" id="CLU_075192_0_0_1"/>
<sequence>MSSADDLGQLLQECDCAPPLMPERDTSEEGAGNPTEPSEMDDEGSVDENGVTTLMKAANRNDVKAVKRYIPYQARMVAKLVKAGRKDISGGTALMVAAVLGHTRVVKLLMRCESGMRSSNGWTALMWAAHFGRTEVVRLLLDAEGGMQKGRGFTALVLAAGHDHLECVKLLLEKEKDIGGVHAIRTANRWNHSEVASFLESEGIVDPYLQMQPRKLVSELAYLLIISQCLPCFTEISLLVAVQVNPPCESPP</sequence>
<dbReference type="KEGG" id="gla:GL50803_001713"/>
<dbReference type="Gene3D" id="1.25.40.20">
    <property type="entry name" value="Ankyrin repeat-containing domain"/>
    <property type="match status" value="2"/>
</dbReference>
<accession>A8BQL4</accession>
<proteinExistence type="predicted"/>
<dbReference type="OMA" id="LMRCESG"/>
<dbReference type="RefSeq" id="XP_001705551.1">
    <property type="nucleotide sequence ID" value="XM_001705499.1"/>
</dbReference>
<dbReference type="GeneID" id="5698432"/>
<dbReference type="Pfam" id="PF12796">
    <property type="entry name" value="Ank_2"/>
    <property type="match status" value="1"/>
</dbReference>
<protein>
    <submittedName>
        <fullName evidence="1">Ankyrin repeat protein 1</fullName>
    </submittedName>
</protein>
<dbReference type="SMART" id="SM00248">
    <property type="entry name" value="ANK"/>
    <property type="match status" value="4"/>
</dbReference>